<dbReference type="GO" id="GO:0016020">
    <property type="term" value="C:membrane"/>
    <property type="evidence" value="ECO:0007669"/>
    <property type="project" value="UniProtKB-SubCell"/>
</dbReference>
<evidence type="ECO:0000256" key="1">
    <source>
        <dbReference type="ARBA" id="ARBA00004370"/>
    </source>
</evidence>
<proteinExistence type="inferred from homology"/>
<name>A0A0D2FUV8_9EURO</name>
<dbReference type="InterPro" id="IPR013320">
    <property type="entry name" value="ConA-like_dom_sf"/>
</dbReference>
<evidence type="ECO:0000256" key="4">
    <source>
        <dbReference type="ARBA" id="ARBA00022801"/>
    </source>
</evidence>
<evidence type="ECO:0000256" key="7">
    <source>
        <dbReference type="ARBA" id="ARBA00023295"/>
    </source>
</evidence>
<dbReference type="EMBL" id="KN846961">
    <property type="protein sequence ID" value="KIW63839.1"/>
    <property type="molecule type" value="Genomic_DNA"/>
</dbReference>
<sequence>MRPSTLVPAVLAGRALALSNYQLVGNYSGVDFFNWFQFFSGPDPTAGFVKYLDQDTANSTGLAGIASNDQFKDLAYLGVDYSSVAQAGRPSTRIESQSTFNSSTLWITDIRHHPGGVCGVWSAYWLVGPNWPWGGEIDLLENINLATTNKYVLHTGANLAVSNFSDPAIANSTGMDIRGHFSNLNCSAAAEGNVGCVVEGQNNTFGTEFNSNGGAVIALEYLRGAISVWQFARTEIPGDFLNGTPTPSTWRRPDAHFMATDSSSLDDYFYSLRMVFNTDICGSWIDKVWQTSECAALAPSCAAYAAQNPTAFKEAYWLIGGVQVYKAVASDVNTTAISAVPATNTTSDTTYRRHVRRSSAGRAW</sequence>
<dbReference type="HOGENOM" id="CLU_016972_1_1_1"/>
<keyword evidence="7" id="KW-0326">Glycosidase</keyword>
<evidence type="ECO:0000256" key="3">
    <source>
        <dbReference type="ARBA" id="ARBA00022729"/>
    </source>
</evidence>
<dbReference type="Gene3D" id="2.60.120.200">
    <property type="match status" value="1"/>
</dbReference>
<dbReference type="SUPFAM" id="SSF49899">
    <property type="entry name" value="Concanavalin A-like lectins/glucanases"/>
    <property type="match status" value="1"/>
</dbReference>
<evidence type="ECO:0000256" key="6">
    <source>
        <dbReference type="ARBA" id="ARBA00023180"/>
    </source>
</evidence>
<organism evidence="8 9">
    <name type="scientific">Phialophora macrospora</name>
    <dbReference type="NCBI Taxonomy" id="1851006"/>
    <lineage>
        <taxon>Eukaryota</taxon>
        <taxon>Fungi</taxon>
        <taxon>Dikarya</taxon>
        <taxon>Ascomycota</taxon>
        <taxon>Pezizomycotina</taxon>
        <taxon>Eurotiomycetes</taxon>
        <taxon>Chaetothyriomycetidae</taxon>
        <taxon>Chaetothyriales</taxon>
        <taxon>Herpotrichiellaceae</taxon>
        <taxon>Phialophora</taxon>
    </lineage>
</organism>
<keyword evidence="3" id="KW-0732">Signal</keyword>
<protein>
    <recommendedName>
        <fullName evidence="10">GH16 domain-containing protein</fullName>
    </recommendedName>
</protein>
<dbReference type="GO" id="GO:0016798">
    <property type="term" value="F:hydrolase activity, acting on glycosyl bonds"/>
    <property type="evidence" value="ECO:0007669"/>
    <property type="project" value="UniProtKB-KW"/>
</dbReference>
<gene>
    <name evidence="8" type="ORF">PV04_08811</name>
</gene>
<dbReference type="Pfam" id="PF26113">
    <property type="entry name" value="GH16_XgeA"/>
    <property type="match status" value="1"/>
</dbReference>
<dbReference type="GO" id="GO:0009251">
    <property type="term" value="P:glucan catabolic process"/>
    <property type="evidence" value="ECO:0007669"/>
    <property type="project" value="TreeGrafter"/>
</dbReference>
<dbReference type="PANTHER" id="PTHR10963:SF58">
    <property type="entry name" value="ENDO-1,3(4)-BETA-GLUCANASE XGEA"/>
    <property type="match status" value="1"/>
</dbReference>
<dbReference type="AlphaFoldDB" id="A0A0D2FUV8"/>
<comment type="similarity">
    <text evidence="2">Belongs to the glycosyl hydrolase 16 family.</text>
</comment>
<dbReference type="STRING" id="5601.A0A0D2FUV8"/>
<comment type="subcellular location">
    <subcellularLocation>
        <location evidence="1">Membrane</location>
    </subcellularLocation>
</comment>
<evidence type="ECO:0008006" key="10">
    <source>
        <dbReference type="Google" id="ProtNLM"/>
    </source>
</evidence>
<keyword evidence="6" id="KW-0325">Glycoprotein</keyword>
<evidence type="ECO:0000313" key="9">
    <source>
        <dbReference type="Proteomes" id="UP000054266"/>
    </source>
</evidence>
<accession>A0A0D2FUV8</accession>
<reference evidence="8 9" key="1">
    <citation type="submission" date="2015-01" db="EMBL/GenBank/DDBJ databases">
        <title>The Genome Sequence of Capronia semiimmersa CBS27337.</title>
        <authorList>
            <consortium name="The Broad Institute Genomics Platform"/>
            <person name="Cuomo C."/>
            <person name="de Hoog S."/>
            <person name="Gorbushina A."/>
            <person name="Stielow B."/>
            <person name="Teixiera M."/>
            <person name="Abouelleil A."/>
            <person name="Chapman S.B."/>
            <person name="Priest M."/>
            <person name="Young S.K."/>
            <person name="Wortman J."/>
            <person name="Nusbaum C."/>
            <person name="Birren B."/>
        </authorList>
    </citation>
    <scope>NUCLEOTIDE SEQUENCE [LARGE SCALE GENOMIC DNA]</scope>
    <source>
        <strain evidence="8 9">CBS 27337</strain>
    </source>
</reference>
<dbReference type="PANTHER" id="PTHR10963">
    <property type="entry name" value="GLYCOSYL HYDROLASE-RELATED"/>
    <property type="match status" value="1"/>
</dbReference>
<keyword evidence="5" id="KW-0472">Membrane</keyword>
<dbReference type="InterPro" id="IPR050546">
    <property type="entry name" value="Glycosyl_Hydrlase_16"/>
</dbReference>
<keyword evidence="9" id="KW-1185">Reference proteome</keyword>
<evidence type="ECO:0000256" key="5">
    <source>
        <dbReference type="ARBA" id="ARBA00023136"/>
    </source>
</evidence>
<evidence type="ECO:0000256" key="2">
    <source>
        <dbReference type="ARBA" id="ARBA00006865"/>
    </source>
</evidence>
<evidence type="ECO:0000313" key="8">
    <source>
        <dbReference type="EMBL" id="KIW63839.1"/>
    </source>
</evidence>
<keyword evidence="4" id="KW-0378">Hydrolase</keyword>
<dbReference type="Proteomes" id="UP000054266">
    <property type="component" value="Unassembled WGS sequence"/>
</dbReference>